<evidence type="ECO:0000313" key="2">
    <source>
        <dbReference type="Proteomes" id="UP000321374"/>
    </source>
</evidence>
<organism evidence="1 2">
    <name type="scientific">Methylophilus methylotrophus</name>
    <name type="common">Bacterium W3A1</name>
    <dbReference type="NCBI Taxonomy" id="17"/>
    <lineage>
        <taxon>Bacteria</taxon>
        <taxon>Pseudomonadati</taxon>
        <taxon>Pseudomonadota</taxon>
        <taxon>Betaproteobacteria</taxon>
        <taxon>Nitrosomonadales</taxon>
        <taxon>Methylophilaceae</taxon>
        <taxon>Methylophilus</taxon>
    </lineage>
</organism>
<protein>
    <submittedName>
        <fullName evidence="1">Replication initiation factor</fullName>
    </submittedName>
</protein>
<dbReference type="AlphaFoldDB" id="A0A5C7WPJ0"/>
<dbReference type="GO" id="GO:0003743">
    <property type="term" value="F:translation initiation factor activity"/>
    <property type="evidence" value="ECO:0007669"/>
    <property type="project" value="UniProtKB-KW"/>
</dbReference>
<keyword evidence="1" id="KW-0396">Initiation factor</keyword>
<proteinExistence type="predicted"/>
<gene>
    <name evidence="1" type="ORF">E6Q51_00275</name>
</gene>
<evidence type="ECO:0000313" key="1">
    <source>
        <dbReference type="EMBL" id="TXI38919.1"/>
    </source>
</evidence>
<sequence>MFAYVLEDNAFRIQLSRPQKAVPMAYVKISSEYLTYRTPAQAEAHLRDLMSHWGAVQSVANVSRIDLYLDFVSHQAMNEWDENAWVTHAGAINRYSIDRHFTGWAIGLGGVIAMRLYDKVTEIIKSQKNYLIPLWQQAGHQMGDPVWRLEFQFKRDFLKQKEIQSLDLCLANLGGLWSYATTEWLKLTIPNEADQTRSRWPVHPLWAALSSVDWETNDSPLKSRFKNDRAPSEDACLDRGFSGLTTFMAIKGMDDHHEGLYDYSSAVAKHIQSIADRMGIPVDELIAGKVAFKARLFNTMNNNISEEDLDYLADAYRRAADGE</sequence>
<accession>A0A5C7WPJ0</accession>
<name>A0A5C7WPJ0_METME</name>
<reference evidence="1 2" key="1">
    <citation type="submission" date="2018-09" db="EMBL/GenBank/DDBJ databases">
        <title>Metagenome Assembled Genomes from an Advanced Water Purification Facility.</title>
        <authorList>
            <person name="Stamps B.W."/>
            <person name="Spear J.R."/>
        </authorList>
    </citation>
    <scope>NUCLEOTIDE SEQUENCE [LARGE SCALE GENOMIC DNA]</scope>
    <source>
        <strain evidence="1">Bin_42_2</strain>
    </source>
</reference>
<dbReference type="EMBL" id="SSGG01000004">
    <property type="protein sequence ID" value="TXI38919.1"/>
    <property type="molecule type" value="Genomic_DNA"/>
</dbReference>
<keyword evidence="1" id="KW-0648">Protein biosynthesis</keyword>
<dbReference type="Proteomes" id="UP000321374">
    <property type="component" value="Unassembled WGS sequence"/>
</dbReference>
<comment type="caution">
    <text evidence="1">The sequence shown here is derived from an EMBL/GenBank/DDBJ whole genome shotgun (WGS) entry which is preliminary data.</text>
</comment>